<feature type="region of interest" description="Disordered" evidence="2">
    <location>
        <begin position="1"/>
        <end position="112"/>
    </location>
</feature>
<evidence type="ECO:0000259" key="3">
    <source>
        <dbReference type="Pfam" id="PF04195"/>
    </source>
</evidence>
<evidence type="ECO:0000256" key="1">
    <source>
        <dbReference type="SAM" id="Coils"/>
    </source>
</evidence>
<feature type="region of interest" description="Disordered" evidence="2">
    <location>
        <begin position="361"/>
        <end position="388"/>
    </location>
</feature>
<feature type="region of interest" description="Disordered" evidence="2">
    <location>
        <begin position="406"/>
        <end position="452"/>
    </location>
</feature>
<accession>A0AAV0FJI1</accession>
<feature type="region of interest" description="Disordered" evidence="2">
    <location>
        <begin position="686"/>
        <end position="726"/>
    </location>
</feature>
<name>A0AAV0FJI1_9ASTE</name>
<feature type="coiled-coil region" evidence="1">
    <location>
        <begin position="508"/>
        <end position="546"/>
    </location>
</feature>
<keyword evidence="1" id="KW-0175">Coiled coil</keyword>
<evidence type="ECO:0000313" key="5">
    <source>
        <dbReference type="Proteomes" id="UP001152523"/>
    </source>
</evidence>
<feature type="compositionally biased region" description="Basic and acidic residues" evidence="2">
    <location>
        <begin position="686"/>
        <end position="698"/>
    </location>
</feature>
<comment type="caution">
    <text evidence="4">The sequence shown here is derived from an EMBL/GenBank/DDBJ whole genome shotgun (WGS) entry which is preliminary data.</text>
</comment>
<sequence>MTSMEISSSSDSSSSGSSSGSSSENANARSLGKTSVSGNSGSATTVGTIRADGEPGGASQGSGSSARGGASQGSGSSARGGDADEAVDVIDAVPLNERPADYDSGEEAESGSDMEVYDLGIPTDMERHICPIRSALDHDQVLSRVALNKIRTFLPPPFVWSVRGAEHVMRRRPGMIMLHLDSVEAGLRFPLHAFYVEFFHCFQVAPAQFMPNSYRFISAFLVRCKLAGVDATLELFHYFYRVTPQNADGYLSVAARPGRRLFKSYPSSIHDWKNRFFFLRYDGPPLPLRWNGYPPKIESPEPTDDLLLDAEKVLEGGVRPIAGYLTFEALSGAGIGSPPDRDQMNHAECLKTRKAKAAAAKAALAKAKNAPAPESNSSASDAARRTAEGEQHLIATMLAQGSGAPALEAALPPPAVPSKAAPQKGTEKVPEKKQKRGREAVSTGPLLEDAGSLPLSRPAEELWREMALKAGLELPSRSSSEATSAALAAALQSGLLVLQAEAAREADLKEAKAKADAAIAAAREVARRAEAEAAAKGREIAALQAESRSQLAGLERAGFKLVPVLPAAQDATPEWLVDTSGYRNTGEFMDSAKDYCAGAFGDVFSAALEKIPPRQRLASGVRILESSPLSHKFLYEVGDSSFAAGYNEGVKATLPIFSRLQGADFELAANTDDDLLLQALGKLGRDQRREEAKARGEIPEPPSPEPEEEEEKLNQGGSRPGSPFFV</sequence>
<evidence type="ECO:0000256" key="2">
    <source>
        <dbReference type="SAM" id="MobiDB-lite"/>
    </source>
</evidence>
<organism evidence="4 5">
    <name type="scientific">Cuscuta epithymum</name>
    <dbReference type="NCBI Taxonomy" id="186058"/>
    <lineage>
        <taxon>Eukaryota</taxon>
        <taxon>Viridiplantae</taxon>
        <taxon>Streptophyta</taxon>
        <taxon>Embryophyta</taxon>
        <taxon>Tracheophyta</taxon>
        <taxon>Spermatophyta</taxon>
        <taxon>Magnoliopsida</taxon>
        <taxon>eudicotyledons</taxon>
        <taxon>Gunneridae</taxon>
        <taxon>Pentapetalae</taxon>
        <taxon>asterids</taxon>
        <taxon>lamiids</taxon>
        <taxon>Solanales</taxon>
        <taxon>Convolvulaceae</taxon>
        <taxon>Cuscuteae</taxon>
        <taxon>Cuscuta</taxon>
        <taxon>Cuscuta subgen. Cuscuta</taxon>
    </lineage>
</organism>
<feature type="compositionally biased region" description="Acidic residues" evidence="2">
    <location>
        <begin position="103"/>
        <end position="112"/>
    </location>
</feature>
<keyword evidence="5" id="KW-1185">Reference proteome</keyword>
<dbReference type="PANTHER" id="PTHR31099">
    <property type="entry name" value="OS06G0165300 PROTEIN"/>
    <property type="match status" value="1"/>
</dbReference>
<evidence type="ECO:0000313" key="4">
    <source>
        <dbReference type="EMBL" id="CAH9135592.1"/>
    </source>
</evidence>
<feature type="compositionally biased region" description="Low complexity" evidence="2">
    <location>
        <begin position="361"/>
        <end position="381"/>
    </location>
</feature>
<feature type="compositionally biased region" description="Low complexity" evidence="2">
    <location>
        <begin position="7"/>
        <end position="23"/>
    </location>
</feature>
<gene>
    <name evidence="4" type="ORF">CEPIT_LOCUS34631</name>
</gene>
<dbReference type="AlphaFoldDB" id="A0AAV0FJI1"/>
<protein>
    <recommendedName>
        <fullName evidence="3">Transposase (putative) gypsy type domain-containing protein</fullName>
    </recommendedName>
</protein>
<dbReference type="Proteomes" id="UP001152523">
    <property type="component" value="Unassembled WGS sequence"/>
</dbReference>
<feature type="compositionally biased region" description="Low complexity" evidence="2">
    <location>
        <begin position="61"/>
        <end position="80"/>
    </location>
</feature>
<feature type="compositionally biased region" description="Polar residues" evidence="2">
    <location>
        <begin position="24"/>
        <end position="47"/>
    </location>
</feature>
<dbReference type="Pfam" id="PF04195">
    <property type="entry name" value="Transposase_28"/>
    <property type="match status" value="1"/>
</dbReference>
<proteinExistence type="predicted"/>
<feature type="domain" description="Transposase (putative) gypsy type" evidence="3">
    <location>
        <begin position="179"/>
        <end position="243"/>
    </location>
</feature>
<dbReference type="InterPro" id="IPR007321">
    <property type="entry name" value="Transposase_28"/>
</dbReference>
<dbReference type="EMBL" id="CAMAPF010000990">
    <property type="protein sequence ID" value="CAH9135592.1"/>
    <property type="molecule type" value="Genomic_DNA"/>
</dbReference>
<reference evidence="4" key="1">
    <citation type="submission" date="2022-07" db="EMBL/GenBank/DDBJ databases">
        <authorList>
            <person name="Macas J."/>
            <person name="Novak P."/>
            <person name="Neumann P."/>
        </authorList>
    </citation>
    <scope>NUCLEOTIDE SEQUENCE</scope>
</reference>
<dbReference type="PANTHER" id="PTHR31099:SF28">
    <property type="entry name" value="F5J5.12"/>
    <property type="match status" value="1"/>
</dbReference>